<dbReference type="AlphaFoldDB" id="A0AAP0PQS9"/>
<protein>
    <submittedName>
        <fullName evidence="6">Uncharacterized protein</fullName>
    </submittedName>
</protein>
<evidence type="ECO:0000313" key="7">
    <source>
        <dbReference type="Proteomes" id="UP001420932"/>
    </source>
</evidence>
<evidence type="ECO:0000256" key="5">
    <source>
        <dbReference type="ARBA" id="ARBA00023004"/>
    </source>
</evidence>
<dbReference type="PANTHER" id="PTHR47955:SF8">
    <property type="entry name" value="CYTOCHROME P450 71D11-LIKE"/>
    <property type="match status" value="1"/>
</dbReference>
<evidence type="ECO:0000256" key="3">
    <source>
        <dbReference type="ARBA" id="ARBA00022723"/>
    </source>
</evidence>
<evidence type="ECO:0000256" key="4">
    <source>
        <dbReference type="ARBA" id="ARBA00023002"/>
    </source>
</evidence>
<keyword evidence="5" id="KW-0408">Iron</keyword>
<comment type="caution">
    <text evidence="6">The sequence shown here is derived from an EMBL/GenBank/DDBJ whole genome shotgun (WGS) entry which is preliminary data.</text>
</comment>
<keyword evidence="2" id="KW-0349">Heme</keyword>
<evidence type="ECO:0000256" key="1">
    <source>
        <dbReference type="ARBA" id="ARBA00010617"/>
    </source>
</evidence>
<keyword evidence="3" id="KW-0479">Metal-binding</keyword>
<proteinExistence type="inferred from homology"/>
<dbReference type="SUPFAM" id="SSF48264">
    <property type="entry name" value="Cytochrome P450"/>
    <property type="match status" value="1"/>
</dbReference>
<reference evidence="6 7" key="1">
    <citation type="submission" date="2024-01" db="EMBL/GenBank/DDBJ databases">
        <title>Genome assemblies of Stephania.</title>
        <authorList>
            <person name="Yang L."/>
        </authorList>
    </citation>
    <scope>NUCLEOTIDE SEQUENCE [LARGE SCALE GENOMIC DNA]</scope>
    <source>
        <strain evidence="6">YNDBR</strain>
        <tissue evidence="6">Leaf</tissue>
    </source>
</reference>
<dbReference type="GO" id="GO:0016705">
    <property type="term" value="F:oxidoreductase activity, acting on paired donors, with incorporation or reduction of molecular oxygen"/>
    <property type="evidence" value="ECO:0007669"/>
    <property type="project" value="InterPro"/>
</dbReference>
<name>A0AAP0PQS9_9MAGN</name>
<comment type="similarity">
    <text evidence="1">Belongs to the cytochrome P450 family.</text>
</comment>
<dbReference type="GO" id="GO:0004497">
    <property type="term" value="F:monooxygenase activity"/>
    <property type="evidence" value="ECO:0007669"/>
    <property type="project" value="InterPro"/>
</dbReference>
<dbReference type="PANTHER" id="PTHR47955">
    <property type="entry name" value="CYTOCHROME P450 FAMILY 71 PROTEIN"/>
    <property type="match status" value="1"/>
</dbReference>
<evidence type="ECO:0000256" key="2">
    <source>
        <dbReference type="ARBA" id="ARBA00022617"/>
    </source>
</evidence>
<dbReference type="Proteomes" id="UP001420932">
    <property type="component" value="Unassembled WGS sequence"/>
</dbReference>
<dbReference type="GO" id="GO:0020037">
    <property type="term" value="F:heme binding"/>
    <property type="evidence" value="ECO:0007669"/>
    <property type="project" value="InterPro"/>
</dbReference>
<organism evidence="6 7">
    <name type="scientific">Stephania yunnanensis</name>
    <dbReference type="NCBI Taxonomy" id="152371"/>
    <lineage>
        <taxon>Eukaryota</taxon>
        <taxon>Viridiplantae</taxon>
        <taxon>Streptophyta</taxon>
        <taxon>Embryophyta</taxon>
        <taxon>Tracheophyta</taxon>
        <taxon>Spermatophyta</taxon>
        <taxon>Magnoliopsida</taxon>
        <taxon>Ranunculales</taxon>
        <taxon>Menispermaceae</taxon>
        <taxon>Menispermoideae</taxon>
        <taxon>Cissampelideae</taxon>
        <taxon>Stephania</taxon>
    </lineage>
</organism>
<gene>
    <name evidence="6" type="ORF">Syun_009578</name>
</gene>
<dbReference type="GO" id="GO:0005506">
    <property type="term" value="F:iron ion binding"/>
    <property type="evidence" value="ECO:0007669"/>
    <property type="project" value="InterPro"/>
</dbReference>
<dbReference type="InterPro" id="IPR036396">
    <property type="entry name" value="Cyt_P450_sf"/>
</dbReference>
<dbReference type="Gene3D" id="1.10.630.10">
    <property type="entry name" value="Cytochrome P450"/>
    <property type="match status" value="1"/>
</dbReference>
<accession>A0AAP0PQS9</accession>
<sequence>MHLGALKFEACPIISISKGRIGIDFIENISLKVGSLIDLSEMIFTLTYDITSRAAFGNRCKDKKAFIAAAKESVKLGGGFGVHDLFPSLKLIHVLMESSLNIMRCIRKSMPFSKASSEITELIEL</sequence>
<evidence type="ECO:0000313" key="6">
    <source>
        <dbReference type="EMBL" id="KAK9151269.1"/>
    </source>
</evidence>
<keyword evidence="4" id="KW-0560">Oxidoreductase</keyword>
<dbReference type="EMBL" id="JBBNAF010000004">
    <property type="protein sequence ID" value="KAK9151269.1"/>
    <property type="molecule type" value="Genomic_DNA"/>
</dbReference>
<keyword evidence="7" id="KW-1185">Reference proteome</keyword>